<dbReference type="SUPFAM" id="SSF103473">
    <property type="entry name" value="MFS general substrate transporter"/>
    <property type="match status" value="1"/>
</dbReference>
<feature type="region of interest" description="Disordered" evidence="7">
    <location>
        <begin position="1"/>
        <end position="34"/>
    </location>
</feature>
<protein>
    <recommendedName>
        <fullName evidence="9">Major facilitator superfamily (MFS) profile domain-containing protein</fullName>
    </recommendedName>
</protein>
<dbReference type="EMBL" id="CDHN01000004">
    <property type="protein sequence ID" value="CEJ92075.1"/>
    <property type="molecule type" value="Genomic_DNA"/>
</dbReference>
<gene>
    <name evidence="10" type="ORF">VHEMI07752</name>
</gene>
<reference evidence="10 11" key="1">
    <citation type="journal article" date="2015" name="Genome Announc.">
        <title>Draft Genome Sequence and Gene Annotation of the Entomopathogenic Fungus Verticillium hemipterigenum.</title>
        <authorList>
            <person name="Horn F."/>
            <person name="Habel A."/>
            <person name="Scharf D.H."/>
            <person name="Dworschak J."/>
            <person name="Brakhage A.A."/>
            <person name="Guthke R."/>
            <person name="Hertweck C."/>
            <person name="Linde J."/>
        </authorList>
    </citation>
    <scope>NUCLEOTIDE SEQUENCE [LARGE SCALE GENOMIC DNA]</scope>
</reference>
<evidence type="ECO:0000256" key="7">
    <source>
        <dbReference type="SAM" id="MobiDB-lite"/>
    </source>
</evidence>
<dbReference type="AlphaFoldDB" id="A0A0A1TLY3"/>
<feature type="compositionally biased region" description="Polar residues" evidence="7">
    <location>
        <begin position="19"/>
        <end position="32"/>
    </location>
</feature>
<evidence type="ECO:0000256" key="5">
    <source>
        <dbReference type="ARBA" id="ARBA00022989"/>
    </source>
</evidence>
<feature type="transmembrane region" description="Helical" evidence="8">
    <location>
        <begin position="317"/>
        <end position="338"/>
    </location>
</feature>
<keyword evidence="5 8" id="KW-1133">Transmembrane helix</keyword>
<dbReference type="PANTHER" id="PTHR23501">
    <property type="entry name" value="MAJOR FACILITATOR SUPERFAMILY"/>
    <property type="match status" value="1"/>
</dbReference>
<feature type="transmembrane region" description="Helical" evidence="8">
    <location>
        <begin position="86"/>
        <end position="104"/>
    </location>
</feature>
<feature type="transmembrane region" description="Helical" evidence="8">
    <location>
        <begin position="411"/>
        <end position="433"/>
    </location>
</feature>
<feature type="transmembrane region" description="Helical" evidence="8">
    <location>
        <begin position="383"/>
        <end position="399"/>
    </location>
</feature>
<name>A0A0A1TLY3_9HYPO</name>
<evidence type="ECO:0000256" key="6">
    <source>
        <dbReference type="ARBA" id="ARBA00023136"/>
    </source>
</evidence>
<dbReference type="Gene3D" id="1.20.1720.10">
    <property type="entry name" value="Multidrug resistance protein D"/>
    <property type="match status" value="1"/>
</dbReference>
<feature type="transmembrane region" description="Helical" evidence="8">
    <location>
        <begin position="141"/>
        <end position="161"/>
    </location>
</feature>
<feature type="transmembrane region" description="Helical" evidence="8">
    <location>
        <begin position="445"/>
        <end position="468"/>
    </location>
</feature>
<comment type="subcellular location">
    <subcellularLocation>
        <location evidence="1">Membrane</location>
        <topology evidence="1">Multi-pass membrane protein</topology>
    </subcellularLocation>
</comment>
<keyword evidence="6 8" id="KW-0472">Membrane</keyword>
<dbReference type="InterPro" id="IPR011701">
    <property type="entry name" value="MFS"/>
</dbReference>
<feature type="transmembrane region" description="Helical" evidence="8">
    <location>
        <begin position="205"/>
        <end position="224"/>
    </location>
</feature>
<evidence type="ECO:0000259" key="9">
    <source>
        <dbReference type="PROSITE" id="PS50850"/>
    </source>
</evidence>
<feature type="domain" description="Major facilitator superfamily (MFS) profile" evidence="9">
    <location>
        <begin position="51"/>
        <end position="547"/>
    </location>
</feature>
<accession>A0A0A1TLY3</accession>
<dbReference type="Pfam" id="PF07690">
    <property type="entry name" value="MFS_1"/>
    <property type="match status" value="1"/>
</dbReference>
<evidence type="ECO:0000256" key="2">
    <source>
        <dbReference type="ARBA" id="ARBA00007520"/>
    </source>
</evidence>
<dbReference type="PANTHER" id="PTHR23501:SF12">
    <property type="entry name" value="MAJOR FACILITATOR SUPERFAMILY (MFS) PROFILE DOMAIN-CONTAINING PROTEIN-RELATED"/>
    <property type="match status" value="1"/>
</dbReference>
<dbReference type="InterPro" id="IPR036259">
    <property type="entry name" value="MFS_trans_sf"/>
</dbReference>
<evidence type="ECO:0000313" key="11">
    <source>
        <dbReference type="Proteomes" id="UP000039046"/>
    </source>
</evidence>
<feature type="transmembrane region" description="Helical" evidence="8">
    <location>
        <begin position="173"/>
        <end position="193"/>
    </location>
</feature>
<evidence type="ECO:0000313" key="10">
    <source>
        <dbReference type="EMBL" id="CEJ92075.1"/>
    </source>
</evidence>
<comment type="similarity">
    <text evidence="2">Belongs to the major facilitator superfamily. TCR/Tet family.</text>
</comment>
<feature type="transmembrane region" description="Helical" evidence="8">
    <location>
        <begin position="46"/>
        <end position="64"/>
    </location>
</feature>
<evidence type="ECO:0000256" key="1">
    <source>
        <dbReference type="ARBA" id="ARBA00004141"/>
    </source>
</evidence>
<proteinExistence type="inferred from homology"/>
<dbReference type="PROSITE" id="PS50850">
    <property type="entry name" value="MFS"/>
    <property type="match status" value="1"/>
</dbReference>
<dbReference type="Gene3D" id="1.20.1250.20">
    <property type="entry name" value="MFS general substrate transporter like domains"/>
    <property type="match status" value="1"/>
</dbReference>
<feature type="transmembrane region" description="Helical" evidence="8">
    <location>
        <begin position="277"/>
        <end position="296"/>
    </location>
</feature>
<keyword evidence="11" id="KW-1185">Reference proteome</keyword>
<evidence type="ECO:0000256" key="8">
    <source>
        <dbReference type="SAM" id="Phobius"/>
    </source>
</evidence>
<dbReference type="GO" id="GO:0022857">
    <property type="term" value="F:transmembrane transporter activity"/>
    <property type="evidence" value="ECO:0007669"/>
    <property type="project" value="InterPro"/>
</dbReference>
<evidence type="ECO:0000256" key="3">
    <source>
        <dbReference type="ARBA" id="ARBA00022448"/>
    </source>
</evidence>
<dbReference type="OrthoDB" id="10021397at2759"/>
<evidence type="ECO:0000256" key="4">
    <source>
        <dbReference type="ARBA" id="ARBA00022692"/>
    </source>
</evidence>
<feature type="transmembrane region" description="Helical" evidence="8">
    <location>
        <begin position="116"/>
        <end position="135"/>
    </location>
</feature>
<feature type="transmembrane region" description="Helical" evidence="8">
    <location>
        <begin position="350"/>
        <end position="371"/>
    </location>
</feature>
<feature type="transmembrane region" description="Helical" evidence="8">
    <location>
        <begin position="524"/>
        <end position="542"/>
    </location>
</feature>
<dbReference type="Proteomes" id="UP000039046">
    <property type="component" value="Unassembled WGS sequence"/>
</dbReference>
<dbReference type="HOGENOM" id="CLU_000960_22_1_1"/>
<dbReference type="GO" id="GO:0005886">
    <property type="term" value="C:plasma membrane"/>
    <property type="evidence" value="ECO:0007669"/>
    <property type="project" value="TreeGrafter"/>
</dbReference>
<dbReference type="InterPro" id="IPR020846">
    <property type="entry name" value="MFS_dom"/>
</dbReference>
<keyword evidence="4 8" id="KW-0812">Transmembrane</keyword>
<sequence length="555" mass="58780">MEKEPDNSVPPSNVDLASGFNNTDSESNSPANVGQKVHPRADLASWKWILTCVVLYLGALLYGLDTTIAADVQAQVYESLGHIEDLPWFGLGFPMASAATILPIGRAYGLFNVKTLIIASLCVFEIGSAICGAAPTADALIVGRVIAGIGGAGMYLGALTYMTSFTTPTEAPLYNALTGLSWGVGCILGPVIGGAFSVSSATWRWAFYINLPLAGFLLPVYIFFVPSRNPRPHLGLGQKLKEIDWIGASLYAATIVLFMLVLTFGGSTFAWNSPGSIVLWVVFGICLISFILQQGLKLFTSEEHRIFPVHFLRSRTMVLLYIATGAAGASQGVVLYYTPLFFQFTKGDTALQAAVRLLPFICVFIFFVMLAGGSLPRVGRYNLYYFIGGCLIVTGGALLCTIDETTSAAHIYGYEALTASGIGLLFQIAYAVAVAKVDSNDAPKAIAFINVAQIGTVAIGLAIAGSLFQNVGVHELDKAFAGRGFPEAFIRSALAGSISPVFSSHDDAIVQIAVTAVAITIRKIFSTVAAAGALLLVCSVLMRFEKLELGLVAGG</sequence>
<organism evidence="10 11">
    <name type="scientific">[Torrubiella] hemipterigena</name>
    <dbReference type="NCBI Taxonomy" id="1531966"/>
    <lineage>
        <taxon>Eukaryota</taxon>
        <taxon>Fungi</taxon>
        <taxon>Dikarya</taxon>
        <taxon>Ascomycota</taxon>
        <taxon>Pezizomycotina</taxon>
        <taxon>Sordariomycetes</taxon>
        <taxon>Hypocreomycetidae</taxon>
        <taxon>Hypocreales</taxon>
        <taxon>Clavicipitaceae</taxon>
        <taxon>Clavicipitaceae incertae sedis</taxon>
        <taxon>'Torrubiella' clade</taxon>
    </lineage>
</organism>
<keyword evidence="3" id="KW-0813">Transport</keyword>
<feature type="transmembrane region" description="Helical" evidence="8">
    <location>
        <begin position="245"/>
        <end position="271"/>
    </location>
</feature>